<gene>
    <name evidence="7" type="ORF">J2Z37_000250</name>
</gene>
<sequence>MDFQAFLITFREVLEALMIVGIITTYLRKMDQQQYNKWVWTGVAGAVISSLGVALLFQVVLTGFAAMSSQHYMRISIMLISSVLLTQMVLWMADSSKEIAGKTQDKINKIVTAGSVLGMVVHAYLVVLREGVETVFFFAAISHGDISQAIQSKGALLGVIAACVLAWVIFRTTVRVPLKTFFTVTGFLIMMMAAGLLVQGIGAMQDYGFIGSLNKHVYDISTILPEHPIDEAHLRRIGIEPLISGQIGIFLMAMFGYSSSPSFEEIVAYIGYFAVLIWWIRFRKGNKGQEKNEIAAAASENKKDSVSLQEKVQIAK</sequence>
<feature type="transmembrane region" description="Helical" evidence="6">
    <location>
        <begin position="266"/>
        <end position="282"/>
    </location>
</feature>
<name>A0ABS4GJ26_9BACL</name>
<keyword evidence="5 6" id="KW-0472">Membrane</keyword>
<organism evidence="7 8">
    <name type="scientific">Ammoniphilus resinae</name>
    <dbReference type="NCBI Taxonomy" id="861532"/>
    <lineage>
        <taxon>Bacteria</taxon>
        <taxon>Bacillati</taxon>
        <taxon>Bacillota</taxon>
        <taxon>Bacilli</taxon>
        <taxon>Bacillales</taxon>
        <taxon>Paenibacillaceae</taxon>
        <taxon>Aneurinibacillus group</taxon>
        <taxon>Ammoniphilus</taxon>
    </lineage>
</organism>
<feature type="transmembrane region" description="Helical" evidence="6">
    <location>
        <begin position="6"/>
        <end position="27"/>
    </location>
</feature>
<feature type="transmembrane region" description="Helical" evidence="6">
    <location>
        <begin position="72"/>
        <end position="93"/>
    </location>
</feature>
<evidence type="ECO:0000256" key="5">
    <source>
        <dbReference type="ARBA" id="ARBA00023136"/>
    </source>
</evidence>
<evidence type="ECO:0000256" key="4">
    <source>
        <dbReference type="ARBA" id="ARBA00022989"/>
    </source>
</evidence>
<feature type="transmembrane region" description="Helical" evidence="6">
    <location>
        <begin position="155"/>
        <end position="174"/>
    </location>
</feature>
<dbReference type="RefSeq" id="WP_209808134.1">
    <property type="nucleotide sequence ID" value="NZ_JAGGKT010000001.1"/>
</dbReference>
<dbReference type="EMBL" id="JAGGKT010000001">
    <property type="protein sequence ID" value="MBP1930263.1"/>
    <property type="molecule type" value="Genomic_DNA"/>
</dbReference>
<accession>A0ABS4GJ26</accession>
<evidence type="ECO:0000256" key="2">
    <source>
        <dbReference type="ARBA" id="ARBA00008333"/>
    </source>
</evidence>
<keyword evidence="4 6" id="KW-1133">Transmembrane helix</keyword>
<evidence type="ECO:0000256" key="6">
    <source>
        <dbReference type="SAM" id="Phobius"/>
    </source>
</evidence>
<feature type="transmembrane region" description="Helical" evidence="6">
    <location>
        <begin position="180"/>
        <end position="198"/>
    </location>
</feature>
<comment type="similarity">
    <text evidence="2">Belongs to the oxidase-dependent Fe transporter (OFeT) (TC 9.A.10.1) family.</text>
</comment>
<feature type="transmembrane region" description="Helical" evidence="6">
    <location>
        <begin position="39"/>
        <end position="66"/>
    </location>
</feature>
<comment type="caution">
    <text evidence="7">The sequence shown here is derived from an EMBL/GenBank/DDBJ whole genome shotgun (WGS) entry which is preliminary data.</text>
</comment>
<evidence type="ECO:0000256" key="3">
    <source>
        <dbReference type="ARBA" id="ARBA00022692"/>
    </source>
</evidence>
<dbReference type="PANTHER" id="PTHR31632:SF2">
    <property type="entry name" value="PLASMA MEMBRANE IRON PERMEASE"/>
    <property type="match status" value="1"/>
</dbReference>
<proteinExistence type="inferred from homology"/>
<dbReference type="Pfam" id="PF03239">
    <property type="entry name" value="FTR1"/>
    <property type="match status" value="1"/>
</dbReference>
<keyword evidence="3 6" id="KW-0812">Transmembrane</keyword>
<evidence type="ECO:0000313" key="8">
    <source>
        <dbReference type="Proteomes" id="UP001519343"/>
    </source>
</evidence>
<dbReference type="PANTHER" id="PTHR31632">
    <property type="entry name" value="IRON TRANSPORTER FTH1"/>
    <property type="match status" value="1"/>
</dbReference>
<keyword evidence="8" id="KW-1185">Reference proteome</keyword>
<comment type="subcellular location">
    <subcellularLocation>
        <location evidence="1">Membrane</location>
        <topology evidence="1">Multi-pass membrane protein</topology>
    </subcellularLocation>
</comment>
<dbReference type="Proteomes" id="UP001519343">
    <property type="component" value="Unassembled WGS sequence"/>
</dbReference>
<reference evidence="7 8" key="1">
    <citation type="submission" date="2021-03" db="EMBL/GenBank/DDBJ databases">
        <title>Genomic Encyclopedia of Type Strains, Phase IV (KMG-IV): sequencing the most valuable type-strain genomes for metagenomic binning, comparative biology and taxonomic classification.</title>
        <authorList>
            <person name="Goeker M."/>
        </authorList>
    </citation>
    <scope>NUCLEOTIDE SEQUENCE [LARGE SCALE GENOMIC DNA]</scope>
    <source>
        <strain evidence="7 8">DSM 24738</strain>
    </source>
</reference>
<protein>
    <submittedName>
        <fullName evidence="7">High-affinity iron transporter</fullName>
    </submittedName>
</protein>
<evidence type="ECO:0000256" key="1">
    <source>
        <dbReference type="ARBA" id="ARBA00004141"/>
    </source>
</evidence>
<dbReference type="InterPro" id="IPR004923">
    <property type="entry name" value="FTR1/Fip1/EfeU"/>
</dbReference>
<evidence type="ECO:0000313" key="7">
    <source>
        <dbReference type="EMBL" id="MBP1930263.1"/>
    </source>
</evidence>